<dbReference type="Gene3D" id="3.30.505.10">
    <property type="entry name" value="SH2 domain"/>
    <property type="match status" value="2"/>
</dbReference>
<feature type="domain" description="SAM" evidence="9">
    <location>
        <begin position="279"/>
        <end position="342"/>
    </location>
</feature>
<dbReference type="Pfam" id="PF00130">
    <property type="entry name" value="C1_1"/>
    <property type="match status" value="1"/>
</dbReference>
<dbReference type="PROSITE" id="PS50081">
    <property type="entry name" value="ZF_DAG_PE_2"/>
    <property type="match status" value="2"/>
</dbReference>
<dbReference type="InterPro" id="IPR013761">
    <property type="entry name" value="SAM/pointed_sf"/>
</dbReference>
<dbReference type="FunFam" id="1.10.555.10:FF:000070">
    <property type="entry name" value="Phosphatidylinositol 3-kinase regulatory subunit alpha-like Protein"/>
    <property type="match status" value="1"/>
</dbReference>
<feature type="coiled-coil region" evidence="5">
    <location>
        <begin position="896"/>
        <end position="930"/>
    </location>
</feature>
<dbReference type="InterPro" id="IPR002219">
    <property type="entry name" value="PKC_DAG/PE"/>
</dbReference>
<reference evidence="11" key="1">
    <citation type="submission" date="2021-05" db="EMBL/GenBank/DDBJ databases">
        <authorList>
            <person name="Alioto T."/>
            <person name="Alioto T."/>
            <person name="Gomez Garrido J."/>
        </authorList>
    </citation>
    <scope>NUCLEOTIDE SEQUENCE</scope>
</reference>
<dbReference type="Pfam" id="PF16454">
    <property type="entry name" value="PI3K_P85_iSH2"/>
    <property type="match status" value="1"/>
</dbReference>
<dbReference type="SUPFAM" id="SSF55550">
    <property type="entry name" value="SH2 domain"/>
    <property type="match status" value="2"/>
</dbReference>
<dbReference type="SMART" id="SM00252">
    <property type="entry name" value="SH2"/>
    <property type="match status" value="2"/>
</dbReference>
<evidence type="ECO:0000256" key="5">
    <source>
        <dbReference type="SAM" id="Coils"/>
    </source>
</evidence>
<evidence type="ECO:0000313" key="11">
    <source>
        <dbReference type="EMBL" id="CAG6503138.1"/>
    </source>
</evidence>
<dbReference type="PROSITE" id="PS50238">
    <property type="entry name" value="RHOGAP"/>
    <property type="match status" value="1"/>
</dbReference>
<dbReference type="PRINTS" id="PR00401">
    <property type="entry name" value="SH2DOMAIN"/>
</dbReference>
<organism evidence="11">
    <name type="scientific">Culex pipiens</name>
    <name type="common">House mosquito</name>
    <dbReference type="NCBI Taxonomy" id="7175"/>
    <lineage>
        <taxon>Eukaryota</taxon>
        <taxon>Metazoa</taxon>
        <taxon>Ecdysozoa</taxon>
        <taxon>Arthropoda</taxon>
        <taxon>Hexapoda</taxon>
        <taxon>Insecta</taxon>
        <taxon>Pterygota</taxon>
        <taxon>Neoptera</taxon>
        <taxon>Endopterygota</taxon>
        <taxon>Diptera</taxon>
        <taxon>Nematocera</taxon>
        <taxon>Culicoidea</taxon>
        <taxon>Culicidae</taxon>
        <taxon>Culicinae</taxon>
        <taxon>Culicini</taxon>
        <taxon>Culex</taxon>
        <taxon>Culex</taxon>
    </lineage>
</organism>
<evidence type="ECO:0000259" key="10">
    <source>
        <dbReference type="PROSITE" id="PS50238"/>
    </source>
</evidence>
<evidence type="ECO:0000256" key="1">
    <source>
        <dbReference type="ARBA" id="ARBA00022468"/>
    </source>
</evidence>
<dbReference type="InterPro" id="IPR035022">
    <property type="entry name" value="PI3kinase_P85_nSH2"/>
</dbReference>
<dbReference type="SMART" id="SM00109">
    <property type="entry name" value="C1"/>
    <property type="match status" value="2"/>
</dbReference>
<dbReference type="EMBL" id="HBUE01146227">
    <property type="protein sequence ID" value="CAG6503138.1"/>
    <property type="molecule type" value="Transcribed_RNA"/>
</dbReference>
<feature type="domain" description="SH2" evidence="7">
    <location>
        <begin position="1058"/>
        <end position="1151"/>
    </location>
</feature>
<feature type="compositionally biased region" description="Low complexity" evidence="6">
    <location>
        <begin position="105"/>
        <end position="126"/>
    </location>
</feature>
<evidence type="ECO:0000259" key="7">
    <source>
        <dbReference type="PROSITE" id="PS50001"/>
    </source>
</evidence>
<dbReference type="PROSITE" id="PS50001">
    <property type="entry name" value="SH2"/>
    <property type="match status" value="2"/>
</dbReference>
<feature type="domain" description="Phorbol-ester/DAG-type" evidence="8">
    <location>
        <begin position="205"/>
        <end position="256"/>
    </location>
</feature>
<dbReference type="CDD" id="cd00159">
    <property type="entry name" value="RhoGAP"/>
    <property type="match status" value="1"/>
</dbReference>
<feature type="coiled-coil region" evidence="5">
    <location>
        <begin position="974"/>
        <end position="1001"/>
    </location>
</feature>
<dbReference type="PANTHER" id="PTHR46075">
    <property type="entry name" value="CHIMERIN FAMILY MEMBER"/>
    <property type="match status" value="1"/>
</dbReference>
<dbReference type="Gene3D" id="1.10.150.50">
    <property type="entry name" value="Transcription Factor, Ets-1"/>
    <property type="match status" value="1"/>
</dbReference>
<dbReference type="FunFam" id="3.30.505.10:FF:000080">
    <property type="entry name" value="Pi3K21B, isoform C"/>
    <property type="match status" value="1"/>
</dbReference>
<dbReference type="Gene3D" id="1.10.555.10">
    <property type="entry name" value="Rho GTPase activation protein"/>
    <property type="match status" value="1"/>
</dbReference>
<dbReference type="CDD" id="cd12923">
    <property type="entry name" value="iSH2_PI3K_IA_R"/>
    <property type="match status" value="1"/>
</dbReference>
<dbReference type="SUPFAM" id="SSF57889">
    <property type="entry name" value="Cysteine-rich domain"/>
    <property type="match status" value="2"/>
</dbReference>
<dbReference type="SUPFAM" id="SSF48350">
    <property type="entry name" value="GTPase activation domain, GAP"/>
    <property type="match status" value="1"/>
</dbReference>
<evidence type="ECO:0000259" key="9">
    <source>
        <dbReference type="PROSITE" id="PS50105"/>
    </source>
</evidence>
<evidence type="ECO:0000256" key="2">
    <source>
        <dbReference type="ARBA" id="ARBA00022723"/>
    </source>
</evidence>
<feature type="domain" description="SH2" evidence="7">
    <location>
        <begin position="774"/>
        <end position="868"/>
    </location>
</feature>
<keyword evidence="1" id="KW-0343">GTPase activation</keyword>
<dbReference type="SUPFAM" id="SSF47769">
    <property type="entry name" value="SAM/Pointed domain"/>
    <property type="match status" value="1"/>
</dbReference>
<dbReference type="Gene3D" id="3.30.60.20">
    <property type="match status" value="2"/>
</dbReference>
<dbReference type="InterPro" id="IPR000198">
    <property type="entry name" value="RhoGAP_dom"/>
</dbReference>
<evidence type="ECO:0000256" key="3">
    <source>
        <dbReference type="ARBA" id="ARBA00022833"/>
    </source>
</evidence>
<evidence type="ECO:0000256" key="4">
    <source>
        <dbReference type="PROSITE-ProRule" id="PRU00191"/>
    </source>
</evidence>
<keyword evidence="2" id="KW-0479">Metal-binding</keyword>
<dbReference type="InterPro" id="IPR001660">
    <property type="entry name" value="SAM"/>
</dbReference>
<dbReference type="PROSITE" id="PS00479">
    <property type="entry name" value="ZF_DAG_PE_1"/>
    <property type="match status" value="1"/>
</dbReference>
<dbReference type="SMART" id="SM00324">
    <property type="entry name" value="RhoGAP"/>
    <property type="match status" value="1"/>
</dbReference>
<dbReference type="InterPro" id="IPR046349">
    <property type="entry name" value="C1-like_sf"/>
</dbReference>
<dbReference type="CDD" id="cd09942">
    <property type="entry name" value="SH2_nSH2_p85_like"/>
    <property type="match status" value="1"/>
</dbReference>
<keyword evidence="3" id="KW-0862">Zinc</keyword>
<dbReference type="InterPro" id="IPR000980">
    <property type="entry name" value="SH2"/>
</dbReference>
<dbReference type="AlphaFoldDB" id="A0A8D8D0M7"/>
<dbReference type="InterPro" id="IPR036860">
    <property type="entry name" value="SH2_dom_sf"/>
</dbReference>
<dbReference type="Pfam" id="PF07647">
    <property type="entry name" value="SAM_2"/>
    <property type="match status" value="1"/>
</dbReference>
<feature type="domain" description="Phorbol-ester/DAG-type" evidence="8">
    <location>
        <begin position="382"/>
        <end position="433"/>
    </location>
</feature>
<dbReference type="PRINTS" id="PR00678">
    <property type="entry name" value="PI3KINASEP85"/>
</dbReference>
<accession>A0A8D8D0M7</accession>
<dbReference type="InterPro" id="IPR008936">
    <property type="entry name" value="Rho_GTPase_activation_prot"/>
</dbReference>
<proteinExistence type="predicted"/>
<dbReference type="FunFam" id="3.30.505.10:FF:000100">
    <property type="entry name" value="phosphatidylinositol 3-kinase regulatory subunit gamma"/>
    <property type="match status" value="1"/>
</dbReference>
<dbReference type="SMART" id="SM00454">
    <property type="entry name" value="SAM"/>
    <property type="match status" value="1"/>
</dbReference>
<dbReference type="Pfam" id="PF00017">
    <property type="entry name" value="SH2"/>
    <property type="match status" value="2"/>
</dbReference>
<keyword evidence="4" id="KW-0727">SH2 domain</keyword>
<dbReference type="GO" id="GO:0005096">
    <property type="term" value="F:GTPase activator activity"/>
    <property type="evidence" value="ECO:0007669"/>
    <property type="project" value="UniProtKB-KW"/>
</dbReference>
<dbReference type="PANTHER" id="PTHR46075:SF5">
    <property type="entry name" value="PHOSPHATIDYLINOSITOL 3-KINASE REGULATORY SUBUNIT ALPHA"/>
    <property type="match status" value="1"/>
</dbReference>
<dbReference type="FunFam" id="1.10.150.50:FF:000146">
    <property type="entry name" value="Phosphatidylinositol 3-kinase regulatory subunit alpha-like Protein"/>
    <property type="match status" value="1"/>
</dbReference>
<dbReference type="GO" id="GO:0046872">
    <property type="term" value="F:metal ion binding"/>
    <property type="evidence" value="ECO:0007669"/>
    <property type="project" value="UniProtKB-KW"/>
</dbReference>
<dbReference type="EMBL" id="HBUE01251125">
    <property type="protein sequence ID" value="CAG6554386.1"/>
    <property type="molecule type" value="Transcribed_RNA"/>
</dbReference>
<dbReference type="CDD" id="cd20830">
    <property type="entry name" value="C1_PIK3R-like_rpt2"/>
    <property type="match status" value="1"/>
</dbReference>
<dbReference type="PROSITE" id="PS50105">
    <property type="entry name" value="SAM_DOMAIN"/>
    <property type="match status" value="1"/>
</dbReference>
<name>A0A8D8D0M7_CULPI</name>
<evidence type="ECO:0000259" key="8">
    <source>
        <dbReference type="PROSITE" id="PS50081"/>
    </source>
</evidence>
<feature type="domain" description="Rho-GAP" evidence="10">
    <location>
        <begin position="460"/>
        <end position="656"/>
    </location>
</feature>
<feature type="compositionally biased region" description="Low complexity" evidence="6">
    <location>
        <begin position="674"/>
        <end position="700"/>
    </location>
</feature>
<feature type="region of interest" description="Disordered" evidence="6">
    <location>
        <begin position="105"/>
        <end position="132"/>
    </location>
</feature>
<sequence>MDEDSSVVLYRATTAIGTSVIGAAGEEQQLSYQPDDILEVYVPASSVNTSGGGAPVWYRATNRRSGKAGYVQLHNLARCDGTSMTTSASPSSHYLPVTGLVSSGGVVGDPSSTSNTSNNNNNNGSTADPSTVEPVTTVVATMANLTLTKSTKDSNSLTLNLTTTAPSGHGSSGLEDIYVQCVNPSTGAGLVNKMDEFSNKNINKCHTTVPVYFVTPIICLLCRDYIWGLGLQGRQCRQCWSCFHIKCLPLAIHDMCQRNPEVYPKMPNTYSSDKSITEWTSANVLEWMAANNLYTYADVFKAKDIKGCDLSNLDRDKLGQMGIKNEFHQQTILASIKDLLTSAEKPIQSGVTVRTTSGGVVFGMTGLDEAGDVANAADKHSQHDLVDHSFSKLVKCDKCQQYLRGLIHQGLLCKQCNLIVHRQCSATGGLKPCGPTLMATSTTTSATNSTPNRIQQVFGLGLCQQFNAAELPAPQIVIILCNELEQKAMCDMNLDLYKLYRTTPPNYDEVNKLRDSLNENLINTDLSAFSPECVATVLKKFLRELPDPIIPVMFYDKFVETSKIASDAEAVKQLRAYIHDLPIYHNMTLKYIMIHLIRICRMQYQRGLKAQPTILIQVWCHILMRPPWEKIVQIVYNTENHLRIMELLLYKLDWKEKLPEFLSTPAVPPRKTSRSTGVGSASSSLSLSSTSSSSTSTTVTQQPQPSAAGGSLKKPSAIQSPAGGGTTAVIPSPLADGAVGTYNNTNGVDAVRGMRGTMAVGDADTPADLREAEWYWGRISRDEAKEKMTDVQDGSFLVRDATSGGGEYTLTLKKDGTDRVIKIYHCNGRYGFTKECNHASVVELIAFYKRESLKEYNTILDIKLMYPISRFDDDNYLGGVVGEEAGDDKERMARLFIDTAKQLAEKQTERERLQEKYNQAKGTVDLKKQAQEAFAEAEKLFREQLTIQARFEFEAQPHEKSGIGANNVLIRERMEELVLCSQQLQQAMEEEKANIMTFERELNSLNPELMTLSKTKDHYLEHLHRLKFTDGEIKQMLADGNWSAAPSSNLPHEDETTWLKIAYNRQQAEQELAGRPTGTFLIRGRVGGQFALSITCNETVNHCIIHQTERGYGFAEPYNIYGSLKQLVLHYANNSLEEHNDTLQTTLKYPALALPRTASN</sequence>
<dbReference type="InterPro" id="IPR032498">
    <property type="entry name" value="PI3K_P85_iSH2"/>
</dbReference>
<feature type="region of interest" description="Disordered" evidence="6">
    <location>
        <begin position="663"/>
        <end position="736"/>
    </location>
</feature>
<dbReference type="Gene3D" id="1.10.287.1490">
    <property type="match status" value="1"/>
</dbReference>
<keyword evidence="5" id="KW-0175">Coiled coil</keyword>
<dbReference type="GO" id="GO:0007165">
    <property type="term" value="P:signal transduction"/>
    <property type="evidence" value="ECO:0007669"/>
    <property type="project" value="InterPro"/>
</dbReference>
<evidence type="ECO:0000256" key="6">
    <source>
        <dbReference type="SAM" id="MobiDB-lite"/>
    </source>
</evidence>
<protein>
    <submittedName>
        <fullName evidence="11">Phosphatidylinositol 3-kinase regulatory subunit alpha</fullName>
    </submittedName>
</protein>
<dbReference type="Pfam" id="PF00620">
    <property type="entry name" value="RhoGAP"/>
    <property type="match status" value="1"/>
</dbReference>
<dbReference type="InterPro" id="IPR051854">
    <property type="entry name" value="Rho-type_GAP"/>
</dbReference>